<name>A0A2Z4XYG9_9GAMM</name>
<evidence type="ECO:0008006" key="6">
    <source>
        <dbReference type="Google" id="ProtNLM"/>
    </source>
</evidence>
<evidence type="ECO:0000256" key="1">
    <source>
        <dbReference type="SAM" id="SignalP"/>
    </source>
</evidence>
<dbReference type="KEGG" id="fad:CDH04_05735"/>
<evidence type="ECO:0000313" key="5">
    <source>
        <dbReference type="Proteomes" id="UP000681131"/>
    </source>
</evidence>
<evidence type="ECO:0000313" key="4">
    <source>
        <dbReference type="Proteomes" id="UP000251120"/>
    </source>
</evidence>
<feature type="signal peptide" evidence="1">
    <location>
        <begin position="1"/>
        <end position="21"/>
    </location>
</feature>
<evidence type="ECO:0000313" key="3">
    <source>
        <dbReference type="EMBL" id="QIW12183.1"/>
    </source>
</evidence>
<evidence type="ECO:0000313" key="2">
    <source>
        <dbReference type="EMBL" id="AXA33947.1"/>
    </source>
</evidence>
<reference evidence="3 5" key="2">
    <citation type="submission" date="2019-08" db="EMBL/GenBank/DDBJ databases">
        <title>Complete genome sequences of Francisella adeliensis (FSC1325 and FSC1326).</title>
        <authorList>
            <person name="Ohrman C."/>
            <person name="Uneklint I."/>
            <person name="Vallesi A."/>
            <person name="Karlsson L."/>
            <person name="Sjodin A."/>
        </authorList>
    </citation>
    <scope>NUCLEOTIDE SEQUENCE [LARGE SCALE GENOMIC DNA]</scope>
    <source>
        <strain evidence="3 5">FSC1325</strain>
    </source>
</reference>
<organism evidence="2 4">
    <name type="scientific">Francisella adeliensis</name>
    <dbReference type="NCBI Taxonomy" id="2007306"/>
    <lineage>
        <taxon>Bacteria</taxon>
        <taxon>Pseudomonadati</taxon>
        <taxon>Pseudomonadota</taxon>
        <taxon>Gammaproteobacteria</taxon>
        <taxon>Thiotrichales</taxon>
        <taxon>Francisellaceae</taxon>
        <taxon>Francisella</taxon>
    </lineage>
</organism>
<dbReference type="PROSITE" id="PS51257">
    <property type="entry name" value="PROKAR_LIPOPROTEIN"/>
    <property type="match status" value="1"/>
</dbReference>
<feature type="chain" id="PRO_5016247221" description="Lipoprotein" evidence="1">
    <location>
        <begin position="22"/>
        <end position="119"/>
    </location>
</feature>
<dbReference type="Proteomes" id="UP000681131">
    <property type="component" value="Chromosome"/>
</dbReference>
<proteinExistence type="predicted"/>
<sequence>MKKIMSILACILLLSACSDLNSNEKNKQEIACSNSYSECVSACSATITHAQGTCKCVDWPNDPGVLYGECRQGAYCVHQKGPDGPYTQNAMFIPGPSTMTQDSECLQKCTQSLHQCNPK</sequence>
<dbReference type="Proteomes" id="UP000251120">
    <property type="component" value="Chromosome"/>
</dbReference>
<protein>
    <recommendedName>
        <fullName evidence="6">Lipoprotein</fullName>
    </recommendedName>
</protein>
<dbReference type="EMBL" id="CP043424">
    <property type="protein sequence ID" value="QIW12183.1"/>
    <property type="molecule type" value="Genomic_DNA"/>
</dbReference>
<keyword evidence="1" id="KW-0732">Signal</keyword>
<keyword evidence="5" id="KW-1185">Reference proteome</keyword>
<gene>
    <name evidence="2" type="ORF">CDH04_05735</name>
    <name evidence="3" type="ORF">FZC43_05740</name>
</gene>
<dbReference type="EMBL" id="CP021781">
    <property type="protein sequence ID" value="AXA33947.1"/>
    <property type="molecule type" value="Genomic_DNA"/>
</dbReference>
<dbReference type="AlphaFoldDB" id="A0A2Z4XYG9"/>
<reference evidence="2 4" key="1">
    <citation type="submission" date="2017-06" db="EMBL/GenBank/DDBJ databases">
        <title>Complete genome of Francisella adeliensis.</title>
        <authorList>
            <person name="Vallesi A."/>
            <person name="Sjodin A."/>
        </authorList>
    </citation>
    <scope>NUCLEOTIDE SEQUENCE [LARGE SCALE GENOMIC DNA]</scope>
    <source>
        <strain evidence="2 4">FDC440</strain>
    </source>
</reference>
<dbReference type="RefSeq" id="WP_112870122.1">
    <property type="nucleotide sequence ID" value="NZ_CP021781.1"/>
</dbReference>
<accession>A0A2Z4XYG9</accession>